<organism evidence="4">
    <name type="scientific">Taenia asiatica</name>
    <name type="common">Asian tapeworm</name>
    <dbReference type="NCBI Taxonomy" id="60517"/>
    <lineage>
        <taxon>Eukaryota</taxon>
        <taxon>Metazoa</taxon>
        <taxon>Spiralia</taxon>
        <taxon>Lophotrochozoa</taxon>
        <taxon>Platyhelminthes</taxon>
        <taxon>Cestoda</taxon>
        <taxon>Eucestoda</taxon>
        <taxon>Cyclophyllidea</taxon>
        <taxon>Taeniidae</taxon>
        <taxon>Taenia</taxon>
    </lineage>
</organism>
<gene>
    <name evidence="2" type="ORF">TASK_LOCUS1860</name>
</gene>
<evidence type="ECO:0000313" key="4">
    <source>
        <dbReference type="WBParaSite" id="TASK_0000185901-mRNA-1"/>
    </source>
</evidence>
<keyword evidence="3" id="KW-1185">Reference proteome</keyword>
<dbReference type="EMBL" id="UYRS01000668">
    <property type="protein sequence ID" value="VDK23814.1"/>
    <property type="molecule type" value="Genomic_DNA"/>
</dbReference>
<reference evidence="4" key="1">
    <citation type="submission" date="2017-02" db="UniProtKB">
        <authorList>
            <consortium name="WormBaseParasite"/>
        </authorList>
    </citation>
    <scope>IDENTIFICATION</scope>
</reference>
<dbReference type="AlphaFoldDB" id="A0A0R3VWR5"/>
<accession>A0A0R3VWR5</accession>
<protein>
    <submittedName>
        <fullName evidence="2 4">Uncharacterized protein</fullName>
    </submittedName>
</protein>
<evidence type="ECO:0000256" key="1">
    <source>
        <dbReference type="SAM" id="Phobius"/>
    </source>
</evidence>
<sequence length="286" mass="31776">MGEWIYGWMDGWMGGWPQEGEQLNNRIASIRQHSLHFLLPRSVKKETVTSAIVEVHSFVKASAAQLAVPLTNHQWFADALEQPAWQTTGVFRQTHRGRADIQPPSQQMTHGRRSLEDVVLSMQHGLHVFDASRGLAHQRHNCLERTVISEAAGELVTATVVFFRWLGSIIGFAIGYHFVSRYTCWPPGNSFILLSGVRNAVACVKVSIVTMLASIATVVAPVLLLEVEIAKRGKEAPNRIGRIVMPHLPAAGIPEVDARQQLPNAQYLPPRKTSSWRKQISANLGD</sequence>
<name>A0A0R3VWR5_TAEAS</name>
<keyword evidence="1" id="KW-0812">Transmembrane</keyword>
<feature type="transmembrane region" description="Helical" evidence="1">
    <location>
        <begin position="155"/>
        <end position="179"/>
    </location>
</feature>
<proteinExistence type="predicted"/>
<evidence type="ECO:0000313" key="3">
    <source>
        <dbReference type="Proteomes" id="UP000282613"/>
    </source>
</evidence>
<keyword evidence="1" id="KW-0472">Membrane</keyword>
<evidence type="ECO:0000313" key="2">
    <source>
        <dbReference type="EMBL" id="VDK23814.1"/>
    </source>
</evidence>
<dbReference type="WBParaSite" id="TASK_0000185901-mRNA-1">
    <property type="protein sequence ID" value="TASK_0000185901-mRNA-1"/>
    <property type="gene ID" value="TASK_0000185901"/>
</dbReference>
<keyword evidence="1" id="KW-1133">Transmembrane helix</keyword>
<dbReference type="Proteomes" id="UP000282613">
    <property type="component" value="Unassembled WGS sequence"/>
</dbReference>
<reference evidence="2 3" key="2">
    <citation type="submission" date="2018-11" db="EMBL/GenBank/DDBJ databases">
        <authorList>
            <consortium name="Pathogen Informatics"/>
        </authorList>
    </citation>
    <scope>NUCLEOTIDE SEQUENCE [LARGE SCALE GENOMIC DNA]</scope>
</reference>
<feature type="transmembrane region" description="Helical" evidence="1">
    <location>
        <begin position="199"/>
        <end position="225"/>
    </location>
</feature>